<dbReference type="InterPro" id="IPR007210">
    <property type="entry name" value="ABC_Gly_betaine_transp_sub-bd"/>
</dbReference>
<feature type="domain" description="ABC-type glycine betaine transport system substrate-binding" evidence="2">
    <location>
        <begin position="56"/>
        <end position="127"/>
    </location>
</feature>
<dbReference type="PROSITE" id="PS51257">
    <property type="entry name" value="PROKAR_LIPOPROTEIN"/>
    <property type="match status" value="1"/>
</dbReference>
<dbReference type="AlphaFoldDB" id="A0A934M5R7"/>
<dbReference type="RefSeq" id="WP_198731978.1">
    <property type="nucleotide sequence ID" value="NZ_JAEINH010000001.1"/>
</dbReference>
<feature type="chain" id="PRO_5037450391" evidence="1">
    <location>
        <begin position="27"/>
        <end position="337"/>
    </location>
</feature>
<dbReference type="EMBL" id="JAEINH010000001">
    <property type="protein sequence ID" value="MBI9113397.1"/>
    <property type="molecule type" value="Genomic_DNA"/>
</dbReference>
<gene>
    <name evidence="3" type="ORF">JAV76_00030</name>
</gene>
<name>A0A934M5R7_9MICO</name>
<feature type="signal peptide" evidence="1">
    <location>
        <begin position="1"/>
        <end position="26"/>
    </location>
</feature>
<keyword evidence="1" id="KW-0732">Signal</keyword>
<accession>A0A934M5R7</accession>
<protein>
    <submittedName>
        <fullName evidence="3">Glycine/betaine ABC transporter substrate-binding protein</fullName>
    </submittedName>
</protein>
<evidence type="ECO:0000256" key="1">
    <source>
        <dbReference type="SAM" id="SignalP"/>
    </source>
</evidence>
<dbReference type="SUPFAM" id="SSF53850">
    <property type="entry name" value="Periplasmic binding protein-like II"/>
    <property type="match status" value="2"/>
</dbReference>
<dbReference type="Gene3D" id="3.40.190.10">
    <property type="entry name" value="Periplasmic binding protein-like II"/>
    <property type="match status" value="2"/>
</dbReference>
<evidence type="ECO:0000259" key="2">
    <source>
        <dbReference type="Pfam" id="PF04069"/>
    </source>
</evidence>
<dbReference type="Pfam" id="PF04069">
    <property type="entry name" value="OpuAC"/>
    <property type="match status" value="2"/>
</dbReference>
<comment type="caution">
    <text evidence="3">The sequence shown here is derived from an EMBL/GenBank/DDBJ whole genome shotgun (WGS) entry which is preliminary data.</text>
</comment>
<keyword evidence="4" id="KW-1185">Reference proteome</keyword>
<feature type="domain" description="ABC-type glycine betaine transport system substrate-binding" evidence="2">
    <location>
        <begin position="141"/>
        <end position="335"/>
    </location>
</feature>
<organism evidence="3 4">
    <name type="scientific">Sanguibacter suaedae</name>
    <dbReference type="NCBI Taxonomy" id="2795737"/>
    <lineage>
        <taxon>Bacteria</taxon>
        <taxon>Bacillati</taxon>
        <taxon>Actinomycetota</taxon>
        <taxon>Actinomycetes</taxon>
        <taxon>Micrococcales</taxon>
        <taxon>Sanguibacteraceae</taxon>
        <taxon>Sanguibacter</taxon>
    </lineage>
</organism>
<dbReference type="Proteomes" id="UP000602087">
    <property type="component" value="Unassembled WGS sequence"/>
</dbReference>
<evidence type="ECO:0000313" key="4">
    <source>
        <dbReference type="Proteomes" id="UP000602087"/>
    </source>
</evidence>
<dbReference type="GO" id="GO:0022857">
    <property type="term" value="F:transmembrane transporter activity"/>
    <property type="evidence" value="ECO:0007669"/>
    <property type="project" value="InterPro"/>
</dbReference>
<proteinExistence type="predicted"/>
<evidence type="ECO:0000313" key="3">
    <source>
        <dbReference type="EMBL" id="MBI9113397.1"/>
    </source>
</evidence>
<sequence>MRTHRPQSLAVASAALGLALVLSSCGDPGSSGGPAPTTASAGGSDLETCEAVPGEGLVALEDDMNLQNPENVIPAVNAEAVAENPELLEVLDTVSAVLDTPALVALNAAVEVDRQTSAQAAEAFVAEQGLDSPADVGGGASVVVGSQNFTEGATLAAIYAEVLDSAGFDATVQDVGNRELYLADLESGAVTVVPEYVSTLTEFLNLRENGPDAETVATTDLTATMSGLTLLTDAAGIAVGTPSDAQNQNAFAVTAGFAEEHDVATLSDLAASCGGIVLGGPPECPERTFCGLGLEETYGIDVAEFTSLDAGGPLTKQALADGTITLGLVFSSDSALG</sequence>
<dbReference type="GO" id="GO:0043190">
    <property type="term" value="C:ATP-binding cassette (ABC) transporter complex"/>
    <property type="evidence" value="ECO:0007669"/>
    <property type="project" value="InterPro"/>
</dbReference>
<reference evidence="3" key="1">
    <citation type="submission" date="2020-12" db="EMBL/GenBank/DDBJ databases">
        <title>Sanguibacter suaedae sp. nov., isolated from Suaeda aralocaspica.</title>
        <authorList>
            <person name="Ma Q."/>
        </authorList>
    </citation>
    <scope>NUCLEOTIDE SEQUENCE</scope>
    <source>
        <strain evidence="3">YZGR15</strain>
    </source>
</reference>